<dbReference type="AlphaFoldDB" id="A0AAV7N0T7"/>
<comment type="caution">
    <text evidence="2">The sequence shown here is derived from an EMBL/GenBank/DDBJ whole genome shotgun (WGS) entry which is preliminary data.</text>
</comment>
<gene>
    <name evidence="2" type="ORF">NDU88_006433</name>
</gene>
<organism evidence="2 3">
    <name type="scientific">Pleurodeles waltl</name>
    <name type="common">Iberian ribbed newt</name>
    <dbReference type="NCBI Taxonomy" id="8319"/>
    <lineage>
        <taxon>Eukaryota</taxon>
        <taxon>Metazoa</taxon>
        <taxon>Chordata</taxon>
        <taxon>Craniata</taxon>
        <taxon>Vertebrata</taxon>
        <taxon>Euteleostomi</taxon>
        <taxon>Amphibia</taxon>
        <taxon>Batrachia</taxon>
        <taxon>Caudata</taxon>
        <taxon>Salamandroidea</taxon>
        <taxon>Salamandridae</taxon>
        <taxon>Pleurodelinae</taxon>
        <taxon>Pleurodeles</taxon>
    </lineage>
</organism>
<accession>A0AAV7N0T7</accession>
<feature type="compositionally biased region" description="Basic residues" evidence="1">
    <location>
        <begin position="146"/>
        <end position="163"/>
    </location>
</feature>
<dbReference type="Proteomes" id="UP001066276">
    <property type="component" value="Chromosome 9"/>
</dbReference>
<feature type="compositionally biased region" description="Basic and acidic residues" evidence="1">
    <location>
        <begin position="130"/>
        <end position="145"/>
    </location>
</feature>
<sequence>MRRPHLTLGSCTRGHGEASWQRGPPNRATRLLPGIYHVRRAGALVEEGGPPIKGEATPQHFIEQARARFAQSFRDMEEIILEDQQDDLERMLAQMRSEALKRGKDWLRKKMEDATPEGGLSLSEDQQVLTRREFGDPQTDREHTPKPSKHQKSAVKPARKPAKRTRDPEQDTASPEAPETP</sequence>
<feature type="region of interest" description="Disordered" evidence="1">
    <location>
        <begin position="1"/>
        <end position="27"/>
    </location>
</feature>
<dbReference type="EMBL" id="JANPWB010000013">
    <property type="protein sequence ID" value="KAJ1109064.1"/>
    <property type="molecule type" value="Genomic_DNA"/>
</dbReference>
<proteinExistence type="predicted"/>
<feature type="region of interest" description="Disordered" evidence="1">
    <location>
        <begin position="110"/>
        <end position="181"/>
    </location>
</feature>
<reference evidence="2" key="1">
    <citation type="journal article" date="2022" name="bioRxiv">
        <title>Sequencing and chromosome-scale assembly of the giantPleurodeles waltlgenome.</title>
        <authorList>
            <person name="Brown T."/>
            <person name="Elewa A."/>
            <person name="Iarovenko S."/>
            <person name="Subramanian E."/>
            <person name="Araus A.J."/>
            <person name="Petzold A."/>
            <person name="Susuki M."/>
            <person name="Suzuki K.-i.T."/>
            <person name="Hayashi T."/>
            <person name="Toyoda A."/>
            <person name="Oliveira C."/>
            <person name="Osipova E."/>
            <person name="Leigh N.D."/>
            <person name="Simon A."/>
            <person name="Yun M.H."/>
        </authorList>
    </citation>
    <scope>NUCLEOTIDE SEQUENCE</scope>
    <source>
        <strain evidence="2">20211129_DDA</strain>
        <tissue evidence="2">Liver</tissue>
    </source>
</reference>
<name>A0AAV7N0T7_PLEWA</name>
<keyword evidence="3" id="KW-1185">Reference proteome</keyword>
<protein>
    <submittedName>
        <fullName evidence="2">Uncharacterized protein</fullName>
    </submittedName>
</protein>
<evidence type="ECO:0000313" key="3">
    <source>
        <dbReference type="Proteomes" id="UP001066276"/>
    </source>
</evidence>
<evidence type="ECO:0000313" key="2">
    <source>
        <dbReference type="EMBL" id="KAJ1109064.1"/>
    </source>
</evidence>
<evidence type="ECO:0000256" key="1">
    <source>
        <dbReference type="SAM" id="MobiDB-lite"/>
    </source>
</evidence>